<comment type="caution">
    <text evidence="7">The sequence shown here is derived from an EMBL/GenBank/DDBJ whole genome shotgun (WGS) entry which is preliminary data.</text>
</comment>
<keyword evidence="8" id="KW-1185">Reference proteome</keyword>
<sequence>MRLRNSALFTSILLFFLVSCSEKPKKKEQQSTAKEEVKDSIPQVAETVEPEVEEEEEEFLLTEENAIDFFFEYAKEEKANRVKLTTSMGSFTVQLYDNVPYHKANFIYLARKGYFDNTQFHRVVEDFIIQGGNSDDKATPLKRRKIGRYLLPPDAKKGYRHHRGTISMPSSERDNPHKLASPYEFFIVVKKPGSYHLDGSYTPFGRVIQGMDVVDAINKVPVGDGDWPWENVYILKAEVL</sequence>
<dbReference type="InterPro" id="IPR044666">
    <property type="entry name" value="Cyclophilin_A-like"/>
</dbReference>
<evidence type="ECO:0000256" key="2">
    <source>
        <dbReference type="ARBA" id="ARBA00023110"/>
    </source>
</evidence>
<dbReference type="GO" id="GO:0006457">
    <property type="term" value="P:protein folding"/>
    <property type="evidence" value="ECO:0007669"/>
    <property type="project" value="InterPro"/>
</dbReference>
<dbReference type="PANTHER" id="PTHR45625:SF4">
    <property type="entry name" value="PEPTIDYLPROLYL ISOMERASE DOMAIN AND WD REPEAT-CONTAINING PROTEIN 1"/>
    <property type="match status" value="1"/>
</dbReference>
<dbReference type="PROSITE" id="PS51257">
    <property type="entry name" value="PROKAR_LIPOPROTEIN"/>
    <property type="match status" value="1"/>
</dbReference>
<proteinExistence type="inferred from homology"/>
<dbReference type="Gene3D" id="2.40.100.10">
    <property type="entry name" value="Cyclophilin-like"/>
    <property type="match status" value="1"/>
</dbReference>
<dbReference type="PRINTS" id="PR00153">
    <property type="entry name" value="CSAPPISMRASE"/>
</dbReference>
<evidence type="ECO:0000256" key="3">
    <source>
        <dbReference type="ARBA" id="ARBA00023235"/>
    </source>
</evidence>
<evidence type="ECO:0000313" key="8">
    <source>
        <dbReference type="Proteomes" id="UP000237640"/>
    </source>
</evidence>
<dbReference type="InterPro" id="IPR020892">
    <property type="entry name" value="Cyclophilin-type_PPIase_CS"/>
</dbReference>
<dbReference type="Pfam" id="PF00160">
    <property type="entry name" value="Pro_isomerase"/>
    <property type="match status" value="1"/>
</dbReference>
<dbReference type="PROSITE" id="PS50072">
    <property type="entry name" value="CSA_PPIASE_2"/>
    <property type="match status" value="1"/>
</dbReference>
<dbReference type="AlphaFoldDB" id="A0A2T0MDE3"/>
<evidence type="ECO:0000313" key="7">
    <source>
        <dbReference type="EMBL" id="PRX55486.1"/>
    </source>
</evidence>
<name>A0A2T0MDE3_9FLAO</name>
<evidence type="ECO:0000256" key="1">
    <source>
        <dbReference type="ARBA" id="ARBA00007365"/>
    </source>
</evidence>
<comment type="similarity">
    <text evidence="1 4">Belongs to the cyclophilin-type PPIase family.</text>
</comment>
<evidence type="ECO:0000256" key="4">
    <source>
        <dbReference type="RuleBase" id="RU363019"/>
    </source>
</evidence>
<dbReference type="GO" id="GO:0003755">
    <property type="term" value="F:peptidyl-prolyl cis-trans isomerase activity"/>
    <property type="evidence" value="ECO:0007669"/>
    <property type="project" value="UniProtKB-UniRule"/>
</dbReference>
<reference evidence="7 8" key="1">
    <citation type="submission" date="2018-03" db="EMBL/GenBank/DDBJ databases">
        <title>Genomic Encyclopedia of Archaeal and Bacterial Type Strains, Phase II (KMG-II): from individual species to whole genera.</title>
        <authorList>
            <person name="Goeker M."/>
        </authorList>
    </citation>
    <scope>NUCLEOTIDE SEQUENCE [LARGE SCALE GENOMIC DNA]</scope>
    <source>
        <strain evidence="7 8">DSM 25027</strain>
    </source>
</reference>
<feature type="region of interest" description="Disordered" evidence="5">
    <location>
        <begin position="28"/>
        <end position="48"/>
    </location>
</feature>
<dbReference type="InterPro" id="IPR002130">
    <property type="entry name" value="Cyclophilin-type_PPIase_dom"/>
</dbReference>
<organism evidence="7 8">
    <name type="scientific">Flagellimonas meridianipacifica</name>
    <dbReference type="NCBI Taxonomy" id="1080225"/>
    <lineage>
        <taxon>Bacteria</taxon>
        <taxon>Pseudomonadati</taxon>
        <taxon>Bacteroidota</taxon>
        <taxon>Flavobacteriia</taxon>
        <taxon>Flavobacteriales</taxon>
        <taxon>Flavobacteriaceae</taxon>
        <taxon>Flagellimonas</taxon>
    </lineage>
</organism>
<dbReference type="PANTHER" id="PTHR45625">
    <property type="entry name" value="PEPTIDYL-PROLYL CIS-TRANS ISOMERASE-RELATED"/>
    <property type="match status" value="1"/>
</dbReference>
<dbReference type="PROSITE" id="PS00170">
    <property type="entry name" value="CSA_PPIASE_1"/>
    <property type="match status" value="1"/>
</dbReference>
<dbReference type="CDD" id="cd00317">
    <property type="entry name" value="cyclophilin"/>
    <property type="match status" value="1"/>
</dbReference>
<comment type="catalytic activity">
    <reaction evidence="4">
        <text>[protein]-peptidylproline (omega=180) = [protein]-peptidylproline (omega=0)</text>
        <dbReference type="Rhea" id="RHEA:16237"/>
        <dbReference type="Rhea" id="RHEA-COMP:10747"/>
        <dbReference type="Rhea" id="RHEA-COMP:10748"/>
        <dbReference type="ChEBI" id="CHEBI:83833"/>
        <dbReference type="ChEBI" id="CHEBI:83834"/>
        <dbReference type="EC" id="5.2.1.8"/>
    </reaction>
</comment>
<evidence type="ECO:0000256" key="5">
    <source>
        <dbReference type="SAM" id="MobiDB-lite"/>
    </source>
</evidence>
<gene>
    <name evidence="7" type="ORF">CLV81_3899</name>
</gene>
<dbReference type="InterPro" id="IPR029000">
    <property type="entry name" value="Cyclophilin-like_dom_sf"/>
</dbReference>
<keyword evidence="2 4" id="KW-0697">Rotamase</keyword>
<dbReference type="RefSeq" id="WP_106147370.1">
    <property type="nucleotide sequence ID" value="NZ_PVYX01000002.1"/>
</dbReference>
<dbReference type="SUPFAM" id="SSF50891">
    <property type="entry name" value="Cyclophilin-like"/>
    <property type="match status" value="1"/>
</dbReference>
<accession>A0A2T0MDE3</accession>
<feature type="domain" description="PPIase cyclophilin-type" evidence="6">
    <location>
        <begin position="86"/>
        <end position="239"/>
    </location>
</feature>
<evidence type="ECO:0000259" key="6">
    <source>
        <dbReference type="PROSITE" id="PS50072"/>
    </source>
</evidence>
<dbReference type="OrthoDB" id="9807797at2"/>
<dbReference type="EMBL" id="PVYX01000002">
    <property type="protein sequence ID" value="PRX55486.1"/>
    <property type="molecule type" value="Genomic_DNA"/>
</dbReference>
<comment type="function">
    <text evidence="4">PPIases accelerate the folding of proteins. It catalyzes the cis-trans isomerization of proline imidic peptide bonds in oligopeptides.</text>
</comment>
<feature type="compositionally biased region" description="Basic and acidic residues" evidence="5">
    <location>
        <begin position="28"/>
        <end position="39"/>
    </location>
</feature>
<keyword evidence="3 4" id="KW-0413">Isomerase</keyword>
<protein>
    <recommendedName>
        <fullName evidence="4">Peptidyl-prolyl cis-trans isomerase</fullName>
        <shortName evidence="4">PPIase</shortName>
        <ecNumber evidence="4">5.2.1.8</ecNumber>
    </recommendedName>
</protein>
<dbReference type="EC" id="5.2.1.8" evidence="4"/>
<dbReference type="Proteomes" id="UP000237640">
    <property type="component" value="Unassembled WGS sequence"/>
</dbReference>